<dbReference type="EMBL" id="JAHQCW010000038">
    <property type="protein sequence ID" value="MBU9738601.1"/>
    <property type="molecule type" value="Genomic_DNA"/>
</dbReference>
<evidence type="ECO:0000256" key="1">
    <source>
        <dbReference type="ARBA" id="ARBA00006484"/>
    </source>
</evidence>
<dbReference type="PRINTS" id="PR00080">
    <property type="entry name" value="SDRFAMILY"/>
</dbReference>
<dbReference type="Proteomes" id="UP000712157">
    <property type="component" value="Unassembled WGS sequence"/>
</dbReference>
<dbReference type="AlphaFoldDB" id="A0A949NFM1"/>
<gene>
    <name evidence="5" type="ORF">KTH89_18830</name>
</gene>
<dbReference type="GO" id="GO:0008206">
    <property type="term" value="P:bile acid metabolic process"/>
    <property type="evidence" value="ECO:0007669"/>
    <property type="project" value="UniProtKB-ARBA"/>
</dbReference>
<proteinExistence type="inferred from homology"/>
<dbReference type="PROSITE" id="PS00061">
    <property type="entry name" value="ADH_SHORT"/>
    <property type="match status" value="1"/>
</dbReference>
<protein>
    <submittedName>
        <fullName evidence="5">SDR family oxidoreductase</fullName>
    </submittedName>
</protein>
<sequence length="243" mass="26358">MNNRLEGKTVIVTGAAGGIGEVLCVKLAERGMNVVLTGRRKEALEAVAAKVEQVGGKACVCAGDLADIGFLDELLARSESVFGGVDVLINNAGLSHRCSVEEMMPELFESIMRVNVQAPYFLCQKAVPYLRTSDFATIINIGSVVSHKGYPLQSVYAASKHALLGFSKSLANEVFQENIRVHVISPGSVFTDMIASVRPDLSPEGMILPEDMAEIVLFYLDHRHTNAVIDEIEVHRVTKEPFA</sequence>
<organism evidence="5 6">
    <name type="scientific">Diplocloster agilis</name>
    <dbReference type="NCBI Taxonomy" id="2850323"/>
    <lineage>
        <taxon>Bacteria</taxon>
        <taxon>Bacillati</taxon>
        <taxon>Bacillota</taxon>
        <taxon>Clostridia</taxon>
        <taxon>Lachnospirales</taxon>
        <taxon>Lachnospiraceae</taxon>
        <taxon>Diplocloster</taxon>
    </lineage>
</organism>
<evidence type="ECO:0000256" key="3">
    <source>
        <dbReference type="RuleBase" id="RU000363"/>
    </source>
</evidence>
<reference evidence="5" key="1">
    <citation type="submission" date="2021-06" db="EMBL/GenBank/DDBJ databases">
        <title>Description of novel taxa of the family Lachnospiraceae.</title>
        <authorList>
            <person name="Chaplin A.V."/>
            <person name="Sokolova S.R."/>
            <person name="Pikina A.P."/>
            <person name="Korzhanova M."/>
            <person name="Belova V."/>
            <person name="Korostin D."/>
            <person name="Efimov B.A."/>
        </authorList>
    </citation>
    <scope>NUCLEOTIDE SEQUENCE</scope>
    <source>
        <strain evidence="5">ASD5720</strain>
    </source>
</reference>
<dbReference type="GO" id="GO:0016020">
    <property type="term" value="C:membrane"/>
    <property type="evidence" value="ECO:0007669"/>
    <property type="project" value="TreeGrafter"/>
</dbReference>
<dbReference type="CDD" id="cd05233">
    <property type="entry name" value="SDR_c"/>
    <property type="match status" value="1"/>
</dbReference>
<accession>A0A949NFM1</accession>
<evidence type="ECO:0000259" key="4">
    <source>
        <dbReference type="SMART" id="SM00822"/>
    </source>
</evidence>
<dbReference type="SMART" id="SM00822">
    <property type="entry name" value="PKS_KR"/>
    <property type="match status" value="1"/>
</dbReference>
<keyword evidence="2" id="KW-0560">Oxidoreductase</keyword>
<dbReference type="Pfam" id="PF00106">
    <property type="entry name" value="adh_short"/>
    <property type="match status" value="1"/>
</dbReference>
<comment type="caution">
    <text evidence="5">The sequence shown here is derived from an EMBL/GenBank/DDBJ whole genome shotgun (WGS) entry which is preliminary data.</text>
</comment>
<dbReference type="PANTHER" id="PTHR44196:SF1">
    <property type="entry name" value="DEHYDROGENASE_REDUCTASE SDR FAMILY MEMBER 7B"/>
    <property type="match status" value="1"/>
</dbReference>
<dbReference type="Gene3D" id="3.40.50.720">
    <property type="entry name" value="NAD(P)-binding Rossmann-like Domain"/>
    <property type="match status" value="1"/>
</dbReference>
<comment type="similarity">
    <text evidence="1 3">Belongs to the short-chain dehydrogenases/reductases (SDR) family.</text>
</comment>
<evidence type="ECO:0000313" key="6">
    <source>
        <dbReference type="Proteomes" id="UP000712157"/>
    </source>
</evidence>
<dbReference type="InterPro" id="IPR020904">
    <property type="entry name" value="Sc_DH/Rdtase_CS"/>
</dbReference>
<feature type="domain" description="Ketoreductase" evidence="4">
    <location>
        <begin position="8"/>
        <end position="178"/>
    </location>
</feature>
<dbReference type="InterPro" id="IPR002347">
    <property type="entry name" value="SDR_fam"/>
</dbReference>
<dbReference type="InterPro" id="IPR036291">
    <property type="entry name" value="NAD(P)-bd_dom_sf"/>
</dbReference>
<dbReference type="PIRSF" id="PIRSF000126">
    <property type="entry name" value="11-beta-HSD1"/>
    <property type="match status" value="1"/>
</dbReference>
<keyword evidence="6" id="KW-1185">Reference proteome</keyword>
<dbReference type="SUPFAM" id="SSF51735">
    <property type="entry name" value="NAD(P)-binding Rossmann-fold domains"/>
    <property type="match status" value="1"/>
</dbReference>
<dbReference type="InterPro" id="IPR057326">
    <property type="entry name" value="KR_dom"/>
</dbReference>
<dbReference type="RefSeq" id="WP_238722723.1">
    <property type="nucleotide sequence ID" value="NZ_JAHQCW010000038.1"/>
</dbReference>
<dbReference type="FunFam" id="3.40.50.720:FF:000084">
    <property type="entry name" value="Short-chain dehydrogenase reductase"/>
    <property type="match status" value="1"/>
</dbReference>
<name>A0A949NFM1_9FIRM</name>
<evidence type="ECO:0000313" key="5">
    <source>
        <dbReference type="EMBL" id="MBU9738601.1"/>
    </source>
</evidence>
<evidence type="ECO:0000256" key="2">
    <source>
        <dbReference type="ARBA" id="ARBA00023002"/>
    </source>
</evidence>
<dbReference type="GO" id="GO:0016491">
    <property type="term" value="F:oxidoreductase activity"/>
    <property type="evidence" value="ECO:0007669"/>
    <property type="project" value="UniProtKB-KW"/>
</dbReference>
<dbReference type="PANTHER" id="PTHR44196">
    <property type="entry name" value="DEHYDROGENASE/REDUCTASE SDR FAMILY MEMBER 7B"/>
    <property type="match status" value="1"/>
</dbReference>
<dbReference type="PRINTS" id="PR00081">
    <property type="entry name" value="GDHRDH"/>
</dbReference>